<evidence type="ECO:0000313" key="2">
    <source>
        <dbReference type="Proteomes" id="UP000297714"/>
    </source>
</evidence>
<dbReference type="EMBL" id="SRMQ01000002">
    <property type="protein sequence ID" value="TGJ77194.1"/>
    <property type="molecule type" value="Genomic_DNA"/>
</dbReference>
<accession>A0A4Z0Y0B7</accession>
<organism evidence="1 2">
    <name type="scientific">Caproiciproducens galactitolivorans</name>
    <dbReference type="NCBI Taxonomy" id="642589"/>
    <lineage>
        <taxon>Bacteria</taxon>
        <taxon>Bacillati</taxon>
        <taxon>Bacillota</taxon>
        <taxon>Clostridia</taxon>
        <taxon>Eubacteriales</taxon>
        <taxon>Acutalibacteraceae</taxon>
        <taxon>Caproiciproducens</taxon>
    </lineage>
</organism>
<reference evidence="1 2" key="1">
    <citation type="submission" date="2019-04" db="EMBL/GenBank/DDBJ databases">
        <authorList>
            <person name="Poehlein A."/>
            <person name="Bengelsdorf F.R."/>
            <person name="Duerre P."/>
            <person name="Daniel R."/>
        </authorList>
    </citation>
    <scope>NUCLEOTIDE SEQUENCE [LARGE SCALE GENOMIC DNA]</scope>
    <source>
        <strain evidence="1 2">BS-1</strain>
    </source>
</reference>
<evidence type="ECO:0000313" key="1">
    <source>
        <dbReference type="EMBL" id="TGJ77194.1"/>
    </source>
</evidence>
<gene>
    <name evidence="1" type="ORF">CAGA_05620</name>
</gene>
<comment type="caution">
    <text evidence="1">The sequence shown here is derived from an EMBL/GenBank/DDBJ whole genome shotgun (WGS) entry which is preliminary data.</text>
</comment>
<dbReference type="AlphaFoldDB" id="A0A4Z0Y0B7"/>
<dbReference type="Proteomes" id="UP000297714">
    <property type="component" value="Unassembled WGS sequence"/>
</dbReference>
<proteinExistence type="predicted"/>
<dbReference type="RefSeq" id="WP_135657499.1">
    <property type="nucleotide sequence ID" value="NZ_JAJUFJ010000015.1"/>
</dbReference>
<keyword evidence="2" id="KW-1185">Reference proteome</keyword>
<dbReference type="OrthoDB" id="1863725at2"/>
<protein>
    <submittedName>
        <fullName evidence="1">Uncharacterized protein</fullName>
    </submittedName>
</protein>
<sequence>MWLSQQMISAQQQPPAGQVAEVTGGSVMQGMNEYRGLPLLSPWGIAYLPPSSARTVVIGTDAGSACIGAVCGDRGLAPGELMLFSSGGACIYLKNSGEVVINGQVIAAKKEG</sequence>
<name>A0A4Z0Y0B7_9FIRM</name>